<feature type="compositionally biased region" description="Polar residues" evidence="9">
    <location>
        <begin position="77"/>
        <end position="95"/>
    </location>
</feature>
<proteinExistence type="predicted"/>
<dbReference type="Pfam" id="PF02416">
    <property type="entry name" value="TatA_B_E"/>
    <property type="match status" value="1"/>
</dbReference>
<dbReference type="AlphaFoldDB" id="I1YJM4"/>
<dbReference type="GO" id="GO:0008320">
    <property type="term" value="F:protein transmembrane transporter activity"/>
    <property type="evidence" value="ECO:0007669"/>
    <property type="project" value="InterPro"/>
</dbReference>
<evidence type="ECO:0000256" key="8">
    <source>
        <dbReference type="ARBA" id="ARBA00023136"/>
    </source>
</evidence>
<protein>
    <submittedName>
        <fullName evidence="11">Twin-arginine translocation protein TatB</fullName>
    </submittedName>
</protein>
<organism evidence="11 12">
    <name type="scientific">Methylophaga frappieri (strain ATCC BAA-2434 / DSM 25690 / JAM7)</name>
    <dbReference type="NCBI Taxonomy" id="754477"/>
    <lineage>
        <taxon>Bacteria</taxon>
        <taxon>Pseudomonadati</taxon>
        <taxon>Pseudomonadota</taxon>
        <taxon>Gammaproteobacteria</taxon>
        <taxon>Thiotrichales</taxon>
        <taxon>Piscirickettsiaceae</taxon>
        <taxon>Methylophaga</taxon>
    </lineage>
</organism>
<reference evidence="11 12" key="1">
    <citation type="journal article" date="2012" name="J. Bacteriol.">
        <title>Complete genome sequences of Methylophaga sp. strain JAM1 and Methylophaga sp. strain JAM7.</title>
        <authorList>
            <person name="Villeneuve C."/>
            <person name="Martineau C."/>
            <person name="Mauffrey F."/>
            <person name="Villemur R."/>
        </authorList>
    </citation>
    <scope>NUCLEOTIDE SEQUENCE [LARGE SCALE GENOMIC DNA]</scope>
    <source>
        <strain evidence="11 12">JAM7</strain>
    </source>
</reference>
<dbReference type="OrthoDB" id="9816005at2"/>
<dbReference type="KEGG" id="mec:Q7C_1977"/>
<feature type="transmembrane region" description="Helical" evidence="10">
    <location>
        <begin position="6"/>
        <end position="22"/>
    </location>
</feature>
<evidence type="ECO:0000256" key="1">
    <source>
        <dbReference type="ARBA" id="ARBA00004167"/>
    </source>
</evidence>
<dbReference type="EMBL" id="CP003380">
    <property type="protein sequence ID" value="AFJ03117.1"/>
    <property type="molecule type" value="Genomic_DNA"/>
</dbReference>
<dbReference type="GO" id="GO:0043953">
    <property type="term" value="P:protein transport by the Tat complex"/>
    <property type="evidence" value="ECO:0007669"/>
    <property type="project" value="InterPro"/>
</dbReference>
<dbReference type="Gene3D" id="1.20.5.3310">
    <property type="match status" value="1"/>
</dbReference>
<evidence type="ECO:0000256" key="6">
    <source>
        <dbReference type="ARBA" id="ARBA00022989"/>
    </source>
</evidence>
<gene>
    <name evidence="11" type="ordered locus">Q7C_1977</name>
</gene>
<dbReference type="STRING" id="754477.Q7C_1977"/>
<keyword evidence="6 10" id="KW-1133">Transmembrane helix</keyword>
<dbReference type="NCBIfam" id="TIGR01410">
    <property type="entry name" value="tatB"/>
    <property type="match status" value="1"/>
</dbReference>
<evidence type="ECO:0000256" key="10">
    <source>
        <dbReference type="SAM" id="Phobius"/>
    </source>
</evidence>
<evidence type="ECO:0000256" key="3">
    <source>
        <dbReference type="ARBA" id="ARBA00022475"/>
    </source>
</evidence>
<evidence type="ECO:0000313" key="12">
    <source>
        <dbReference type="Proteomes" id="UP000009145"/>
    </source>
</evidence>
<comment type="subcellular location">
    <subcellularLocation>
        <location evidence="1">Membrane</location>
        <topology evidence="1">Single-pass membrane protein</topology>
    </subcellularLocation>
</comment>
<evidence type="ECO:0000313" key="11">
    <source>
        <dbReference type="EMBL" id="AFJ03117.1"/>
    </source>
</evidence>
<evidence type="ECO:0000256" key="5">
    <source>
        <dbReference type="ARBA" id="ARBA00022927"/>
    </source>
</evidence>
<keyword evidence="5" id="KW-0653">Protein transport</keyword>
<dbReference type="RefSeq" id="WP_014704536.1">
    <property type="nucleotide sequence ID" value="NC_017856.1"/>
</dbReference>
<keyword evidence="8 10" id="KW-0472">Membrane</keyword>
<dbReference type="PANTHER" id="PTHR33162">
    <property type="entry name" value="SEC-INDEPENDENT PROTEIN TRANSLOCASE PROTEIN TATA, CHLOROPLASTIC"/>
    <property type="match status" value="1"/>
</dbReference>
<name>I1YJM4_METFJ</name>
<keyword evidence="4 10" id="KW-0812">Transmembrane</keyword>
<keyword evidence="7" id="KW-0811">Translocation</keyword>
<dbReference type="PATRIC" id="fig|754477.3.peg.1946"/>
<feature type="region of interest" description="Disordered" evidence="9">
    <location>
        <begin position="61"/>
        <end position="95"/>
    </location>
</feature>
<dbReference type="eggNOG" id="COG1826">
    <property type="taxonomic scope" value="Bacteria"/>
</dbReference>
<evidence type="ECO:0000256" key="9">
    <source>
        <dbReference type="SAM" id="MobiDB-lite"/>
    </source>
</evidence>
<accession>I1YJM4</accession>
<dbReference type="InterPro" id="IPR003369">
    <property type="entry name" value="TatA/B/E"/>
</dbReference>
<sequence precursor="true">MFDIGFWELILIAVVALLVVGPERLPKLARVTGLWLGRASAQFHAIKAEIAAELRAEELSQTMKKDADTTAKPAPSSYDTRATTKTDQTSEPPHG</sequence>
<keyword evidence="12" id="KW-1185">Reference proteome</keyword>
<keyword evidence="3" id="KW-1003">Cell membrane</keyword>
<dbReference type="GO" id="GO:0016020">
    <property type="term" value="C:membrane"/>
    <property type="evidence" value="ECO:0007669"/>
    <property type="project" value="UniProtKB-SubCell"/>
</dbReference>
<dbReference type="HOGENOM" id="CLU_086034_1_1_6"/>
<evidence type="ECO:0000256" key="7">
    <source>
        <dbReference type="ARBA" id="ARBA00023010"/>
    </source>
</evidence>
<keyword evidence="2" id="KW-0813">Transport</keyword>
<dbReference type="PANTHER" id="PTHR33162:SF1">
    <property type="entry name" value="SEC-INDEPENDENT PROTEIN TRANSLOCASE PROTEIN TATA, CHLOROPLASTIC"/>
    <property type="match status" value="1"/>
</dbReference>
<evidence type="ECO:0000256" key="4">
    <source>
        <dbReference type="ARBA" id="ARBA00022692"/>
    </source>
</evidence>
<dbReference type="PRINTS" id="PR01506">
    <property type="entry name" value="TATBPROTEIN"/>
</dbReference>
<evidence type="ECO:0000256" key="2">
    <source>
        <dbReference type="ARBA" id="ARBA00022448"/>
    </source>
</evidence>
<dbReference type="Proteomes" id="UP000009145">
    <property type="component" value="Chromosome"/>
</dbReference>
<dbReference type="InterPro" id="IPR018448">
    <property type="entry name" value="TatB"/>
</dbReference>